<reference evidence="11" key="2">
    <citation type="journal article" date="2023" name="MicrobiologyOpen">
        <title>Genomics of the tumorigenes clade of the family Rhizobiaceae and description of Rhizobium rhododendri sp. nov.</title>
        <authorList>
            <person name="Kuzmanovic N."/>
            <person name="diCenzo G.C."/>
            <person name="Bunk B."/>
            <person name="Sproeer C."/>
            <person name="Fruehling A."/>
            <person name="Neumann-Schaal M."/>
            <person name="Overmann J."/>
            <person name="Smalla K."/>
        </authorList>
    </citation>
    <scope>NUCLEOTIDE SEQUENCE [LARGE SCALE GENOMIC DNA]</scope>
    <source>
        <strain evidence="11">1078</strain>
    </source>
</reference>
<evidence type="ECO:0000256" key="7">
    <source>
        <dbReference type="PIRSR" id="PIRSR038994-2"/>
    </source>
</evidence>
<dbReference type="SUPFAM" id="SSF51338">
    <property type="entry name" value="Composite domain of metallo-dependent hydrolases"/>
    <property type="match status" value="1"/>
</dbReference>
<feature type="binding site" evidence="8">
    <location>
        <position position="195"/>
    </location>
    <ligand>
        <name>Zn(2+)</name>
        <dbReference type="ChEBI" id="CHEBI:29105"/>
    </ligand>
</feature>
<feature type="binding site" evidence="8">
    <location>
        <position position="216"/>
    </location>
    <ligand>
        <name>Zn(2+)</name>
        <dbReference type="ChEBI" id="CHEBI:29105"/>
    </ligand>
</feature>
<evidence type="ECO:0000256" key="8">
    <source>
        <dbReference type="PIRSR" id="PIRSR038994-3"/>
    </source>
</evidence>
<feature type="active site" description="Proton donor/acceptor" evidence="6">
    <location>
        <position position="275"/>
    </location>
</feature>
<feature type="binding site" evidence="7">
    <location>
        <position position="251"/>
    </location>
    <ligand>
        <name>substrate</name>
    </ligand>
</feature>
<evidence type="ECO:0000313" key="11">
    <source>
        <dbReference type="Proteomes" id="UP000249499"/>
    </source>
</evidence>
<keyword evidence="4 5" id="KW-0119">Carbohydrate metabolism</keyword>
<gene>
    <name evidence="10" type="primary">nagA</name>
    <name evidence="10" type="ORF">PR017_14885</name>
</gene>
<dbReference type="PANTHER" id="PTHR11113:SF14">
    <property type="entry name" value="N-ACETYLGLUCOSAMINE-6-PHOSPHATE DEACETYLASE"/>
    <property type="match status" value="1"/>
</dbReference>
<organism evidence="10 11">
    <name type="scientific">Rhizobium tumorigenes</name>
    <dbReference type="NCBI Taxonomy" id="2041385"/>
    <lineage>
        <taxon>Bacteria</taxon>
        <taxon>Pseudomonadati</taxon>
        <taxon>Pseudomonadota</taxon>
        <taxon>Alphaproteobacteria</taxon>
        <taxon>Hyphomicrobiales</taxon>
        <taxon>Rhizobiaceae</taxon>
        <taxon>Rhizobium/Agrobacterium group</taxon>
        <taxon>Rhizobium</taxon>
    </lineage>
</organism>
<feature type="domain" description="Amidohydrolase-related" evidence="9">
    <location>
        <begin position="53"/>
        <end position="376"/>
    </location>
</feature>
<dbReference type="Gene3D" id="2.30.40.10">
    <property type="entry name" value="Urease, subunit C, domain 1"/>
    <property type="match status" value="1"/>
</dbReference>
<evidence type="ECO:0000256" key="6">
    <source>
        <dbReference type="PIRSR" id="PIRSR038994-1"/>
    </source>
</evidence>
<dbReference type="GO" id="GO:0046872">
    <property type="term" value="F:metal ion binding"/>
    <property type="evidence" value="ECO:0007669"/>
    <property type="project" value="UniProtKB-KW"/>
</dbReference>
<dbReference type="GO" id="GO:0008448">
    <property type="term" value="F:N-acetylglucosamine-6-phosphate deacetylase activity"/>
    <property type="evidence" value="ECO:0007669"/>
    <property type="project" value="UniProtKB-EC"/>
</dbReference>
<feature type="binding site" evidence="7">
    <location>
        <position position="227"/>
    </location>
    <ligand>
        <name>substrate</name>
    </ligand>
</feature>
<dbReference type="AlphaFoldDB" id="A0AAF1K9E6"/>
<dbReference type="CDD" id="cd00854">
    <property type="entry name" value="NagA"/>
    <property type="match status" value="1"/>
</dbReference>
<dbReference type="PIRSF" id="PIRSF038994">
    <property type="entry name" value="NagA"/>
    <property type="match status" value="1"/>
</dbReference>
<keyword evidence="11" id="KW-1185">Reference proteome</keyword>
<dbReference type="InterPro" id="IPR006680">
    <property type="entry name" value="Amidohydro-rel"/>
</dbReference>
<dbReference type="Gene3D" id="3.20.20.140">
    <property type="entry name" value="Metal-dependent hydrolases"/>
    <property type="match status" value="1"/>
</dbReference>
<accession>A0AAF1K9E6</accession>
<protein>
    <submittedName>
        <fullName evidence="10">N-acetylglucosamine-6-phosphate deacetylase</fullName>
        <ecNumber evidence="10">3.5.1.25</ecNumber>
    </submittedName>
</protein>
<dbReference type="GO" id="GO:0006046">
    <property type="term" value="P:N-acetylglucosamine catabolic process"/>
    <property type="evidence" value="ECO:0007669"/>
    <property type="project" value="TreeGrafter"/>
</dbReference>
<evidence type="ECO:0000256" key="2">
    <source>
        <dbReference type="ARBA" id="ARBA00022723"/>
    </source>
</evidence>
<feature type="binding site" evidence="8">
    <location>
        <position position="129"/>
    </location>
    <ligand>
        <name>Zn(2+)</name>
        <dbReference type="ChEBI" id="CHEBI:29105"/>
    </ligand>
</feature>
<comment type="similarity">
    <text evidence="1 5">Belongs to the metallo-dependent hydrolases superfamily. NagA family.</text>
</comment>
<proteinExistence type="inferred from homology"/>
<dbReference type="RefSeq" id="WP_111219558.1">
    <property type="nucleotide sequence ID" value="NZ_CP117255.1"/>
</dbReference>
<evidence type="ECO:0000256" key="1">
    <source>
        <dbReference type="ARBA" id="ARBA00010716"/>
    </source>
</evidence>
<feature type="binding site" evidence="7">
    <location>
        <begin position="312"/>
        <end position="314"/>
    </location>
    <ligand>
        <name>substrate</name>
    </ligand>
</feature>
<dbReference type="PANTHER" id="PTHR11113">
    <property type="entry name" value="N-ACETYLGLUCOSAMINE-6-PHOSPHATE DEACETYLASE"/>
    <property type="match status" value="1"/>
</dbReference>
<dbReference type="InterPro" id="IPR003764">
    <property type="entry name" value="GlcNAc_6-P_deAcase"/>
</dbReference>
<dbReference type="KEGG" id="rtu:PR017_14885"/>
<keyword evidence="2 8" id="KW-0479">Metal-binding</keyword>
<comment type="cofactor">
    <cofactor evidence="8">
        <name>a divalent metal cation</name>
        <dbReference type="ChEBI" id="CHEBI:60240"/>
    </cofactor>
    <text evidence="8">Binds 1 divalent metal cation per subunit.</text>
</comment>
<evidence type="ECO:0000259" key="9">
    <source>
        <dbReference type="Pfam" id="PF01979"/>
    </source>
</evidence>
<name>A0AAF1K9E6_9HYPH</name>
<evidence type="ECO:0000256" key="3">
    <source>
        <dbReference type="ARBA" id="ARBA00022801"/>
    </source>
</evidence>
<dbReference type="SUPFAM" id="SSF51556">
    <property type="entry name" value="Metallo-dependent hydrolases"/>
    <property type="match status" value="1"/>
</dbReference>
<evidence type="ECO:0000256" key="5">
    <source>
        <dbReference type="PIRNR" id="PIRNR038994"/>
    </source>
</evidence>
<feature type="binding site" evidence="7">
    <location>
        <begin position="219"/>
        <end position="220"/>
    </location>
    <ligand>
        <name>substrate</name>
    </ligand>
</feature>
<dbReference type="InterPro" id="IPR032466">
    <property type="entry name" value="Metal_Hydrolase"/>
</dbReference>
<dbReference type="NCBIfam" id="TIGR00221">
    <property type="entry name" value="nagA"/>
    <property type="match status" value="1"/>
</dbReference>
<dbReference type="Proteomes" id="UP000249499">
    <property type="component" value="Chromosome"/>
</dbReference>
<feature type="binding site" evidence="7">
    <location>
        <position position="140"/>
    </location>
    <ligand>
        <name>substrate</name>
    </ligand>
</feature>
<evidence type="ECO:0000313" key="10">
    <source>
        <dbReference type="EMBL" id="WFR95072.1"/>
    </source>
</evidence>
<sequence length="394" mass="41352">MDYTVFTGARIFDGDRFHDDSALVVGGGRVQAIAARNSLPEGSVRVELDGGVLAPGFIDAQVNGGGGRLLNEDPSPASMYTIAKGHRRYGTTSLLPTLITDIGAATTRAIEAAIEAVKADRGVVGLHLEGPHLSPARKGAHLPELMRPVEDSDVTTFIRAREAIGMLLVTIAAEQVTPRQVQALNEGGVVVSLGHSDCTADVADALFDAGARGVTHLYNAMSQLGHRSPGLVGAALDHPRTWCGMIADGHHVDPRALRVALRAKRGEGKLFFVTDAMSLVGSDADSFELNGRTVYREKGGFCSKVVLADGTLAGSDVDMASTVRYGVGMLELPLAEALRMATSYPARFLRLKDRGHLSPGARADIVHINDDIEATATWIGGAAASVGTGPETSS</sequence>
<evidence type="ECO:0000256" key="4">
    <source>
        <dbReference type="ARBA" id="ARBA00023277"/>
    </source>
</evidence>
<keyword evidence="3 5" id="KW-0378">Hydrolase</keyword>
<dbReference type="InterPro" id="IPR011059">
    <property type="entry name" value="Metal-dep_hydrolase_composite"/>
</dbReference>
<dbReference type="EMBL" id="CP117255">
    <property type="protein sequence ID" value="WFR95072.1"/>
    <property type="molecule type" value="Genomic_DNA"/>
</dbReference>
<reference evidence="10 11" key="1">
    <citation type="journal article" date="2018" name="Sci. Rep.">
        <title>Rhizobium tumorigenes sp. nov., a novel plant tumorigenic bacterium isolated from cane gall tumors on thornless blackberry.</title>
        <authorList>
            <person name="Kuzmanovi N."/>
            <person name="Smalla K."/>
            <person name="Gronow S."/>
            <person name="PuBawska J."/>
        </authorList>
    </citation>
    <scope>NUCLEOTIDE SEQUENCE [LARGE SCALE GENOMIC DNA]</scope>
    <source>
        <strain evidence="10 11">1078</strain>
    </source>
</reference>
<dbReference type="EC" id="3.5.1.25" evidence="10"/>
<dbReference type="Pfam" id="PF01979">
    <property type="entry name" value="Amidohydro_1"/>
    <property type="match status" value="1"/>
</dbReference>